<dbReference type="InParanoid" id="A0A4W3GJG0"/>
<dbReference type="GO" id="GO:0030838">
    <property type="term" value="P:positive regulation of actin filament polymerization"/>
    <property type="evidence" value="ECO:0007669"/>
    <property type="project" value="TreeGrafter"/>
</dbReference>
<reference evidence="6" key="1">
    <citation type="journal article" date="2006" name="Science">
        <title>Ancient noncoding elements conserved in the human genome.</title>
        <authorList>
            <person name="Venkatesh B."/>
            <person name="Kirkness E.F."/>
            <person name="Loh Y.H."/>
            <person name="Halpern A.L."/>
            <person name="Lee A.P."/>
            <person name="Johnson J."/>
            <person name="Dandona N."/>
            <person name="Viswanathan L.D."/>
            <person name="Tay A."/>
            <person name="Venter J.C."/>
            <person name="Strausberg R.L."/>
            <person name="Brenner S."/>
        </authorList>
    </citation>
    <scope>NUCLEOTIDE SEQUENCE [LARGE SCALE GENOMIC DNA]</scope>
</reference>
<reference evidence="5" key="4">
    <citation type="submission" date="2025-08" db="UniProtKB">
        <authorList>
            <consortium name="Ensembl"/>
        </authorList>
    </citation>
    <scope>IDENTIFICATION</scope>
</reference>
<evidence type="ECO:0000259" key="4">
    <source>
        <dbReference type="PROSITE" id="PS50002"/>
    </source>
</evidence>
<keyword evidence="6" id="KW-1185">Reference proteome</keyword>
<sequence>MLTFQRGDIIALLVPEARNGWLYGKLEGTPRQGWFPCSYIRPLGEQQRPPASPQRFPLRNSQSADDLLSHGDIAIPTADYSRERDRTPLAAPPPAPAPPTANPPPHSTGGQHSSVRSLGSALDTTSNKVSVRSPLP</sequence>
<dbReference type="InterPro" id="IPR036028">
    <property type="entry name" value="SH3-like_dom_sf"/>
</dbReference>
<dbReference type="GO" id="GO:0051764">
    <property type="term" value="P:actin crosslink formation"/>
    <property type="evidence" value="ECO:0007669"/>
    <property type="project" value="TreeGrafter"/>
</dbReference>
<evidence type="ECO:0000313" key="6">
    <source>
        <dbReference type="Proteomes" id="UP000314986"/>
    </source>
</evidence>
<accession>A0A4W3GJG0</accession>
<reference evidence="6" key="3">
    <citation type="journal article" date="2014" name="Nature">
        <title>Elephant shark genome provides unique insights into gnathostome evolution.</title>
        <authorList>
            <consortium name="International Elephant Shark Genome Sequencing Consortium"/>
            <person name="Venkatesh B."/>
            <person name="Lee A.P."/>
            <person name="Ravi V."/>
            <person name="Maurya A.K."/>
            <person name="Lian M.M."/>
            <person name="Swann J.B."/>
            <person name="Ohta Y."/>
            <person name="Flajnik M.F."/>
            <person name="Sutoh Y."/>
            <person name="Kasahara M."/>
            <person name="Hoon S."/>
            <person name="Gangu V."/>
            <person name="Roy S.W."/>
            <person name="Irimia M."/>
            <person name="Korzh V."/>
            <person name="Kondrychyn I."/>
            <person name="Lim Z.W."/>
            <person name="Tay B.H."/>
            <person name="Tohari S."/>
            <person name="Kong K.W."/>
            <person name="Ho S."/>
            <person name="Lorente-Galdos B."/>
            <person name="Quilez J."/>
            <person name="Marques-Bonet T."/>
            <person name="Raney B.J."/>
            <person name="Ingham P.W."/>
            <person name="Tay A."/>
            <person name="Hillier L.W."/>
            <person name="Minx P."/>
            <person name="Boehm T."/>
            <person name="Wilson R.K."/>
            <person name="Brenner S."/>
            <person name="Warren W.C."/>
        </authorList>
    </citation>
    <scope>NUCLEOTIDE SEQUENCE [LARGE SCALE GENOMIC DNA]</scope>
</reference>
<protein>
    <recommendedName>
        <fullName evidence="4">SH3 domain-containing protein</fullName>
    </recommendedName>
</protein>
<dbReference type="Pfam" id="PF14604">
    <property type="entry name" value="SH3_9"/>
    <property type="match status" value="1"/>
</dbReference>
<feature type="compositionally biased region" description="Polar residues" evidence="3">
    <location>
        <begin position="108"/>
        <end position="130"/>
    </location>
</feature>
<dbReference type="Proteomes" id="UP000314986">
    <property type="component" value="Unassembled WGS sequence"/>
</dbReference>
<dbReference type="Ensembl" id="ENSCMIT00000003004.1">
    <property type="protein sequence ID" value="ENSCMIP00000002905.1"/>
    <property type="gene ID" value="ENSCMIG00000001709.1"/>
</dbReference>
<evidence type="ECO:0000256" key="2">
    <source>
        <dbReference type="PROSITE-ProRule" id="PRU00192"/>
    </source>
</evidence>
<keyword evidence="1 2" id="KW-0728">SH3 domain</keyword>
<dbReference type="GO" id="GO:0005829">
    <property type="term" value="C:cytosol"/>
    <property type="evidence" value="ECO:0007669"/>
    <property type="project" value="TreeGrafter"/>
</dbReference>
<evidence type="ECO:0000256" key="1">
    <source>
        <dbReference type="ARBA" id="ARBA00022443"/>
    </source>
</evidence>
<dbReference type="GO" id="GO:0005654">
    <property type="term" value="C:nucleoplasm"/>
    <property type="evidence" value="ECO:0007669"/>
    <property type="project" value="TreeGrafter"/>
</dbReference>
<evidence type="ECO:0000313" key="5">
    <source>
        <dbReference type="Ensembl" id="ENSCMIP00000002905.1"/>
    </source>
</evidence>
<name>A0A4W3GJG0_CALMI</name>
<reference evidence="6" key="2">
    <citation type="journal article" date="2007" name="PLoS Biol.">
        <title>Survey sequencing and comparative analysis of the elephant shark (Callorhinchus milii) genome.</title>
        <authorList>
            <person name="Venkatesh B."/>
            <person name="Kirkness E.F."/>
            <person name="Loh Y.H."/>
            <person name="Halpern A.L."/>
            <person name="Lee A.P."/>
            <person name="Johnson J."/>
            <person name="Dandona N."/>
            <person name="Viswanathan L.D."/>
            <person name="Tay A."/>
            <person name="Venter J.C."/>
            <person name="Strausberg R.L."/>
            <person name="Brenner S."/>
        </authorList>
    </citation>
    <scope>NUCLEOTIDE SEQUENCE [LARGE SCALE GENOMIC DNA]</scope>
</reference>
<dbReference type="PANTHER" id="PTHR14206">
    <property type="entry name" value="BRAIN-SPECIFIC ANGIOGENESIS INHIBITOR 1-ASSOCIATED PROTEIN 2"/>
    <property type="match status" value="1"/>
</dbReference>
<dbReference type="InterPro" id="IPR001452">
    <property type="entry name" value="SH3_domain"/>
</dbReference>
<organism evidence="5 6">
    <name type="scientific">Callorhinchus milii</name>
    <name type="common">Ghost shark</name>
    <dbReference type="NCBI Taxonomy" id="7868"/>
    <lineage>
        <taxon>Eukaryota</taxon>
        <taxon>Metazoa</taxon>
        <taxon>Chordata</taxon>
        <taxon>Craniata</taxon>
        <taxon>Vertebrata</taxon>
        <taxon>Chondrichthyes</taxon>
        <taxon>Holocephali</taxon>
        <taxon>Chimaeriformes</taxon>
        <taxon>Callorhinchidae</taxon>
        <taxon>Callorhinchus</taxon>
    </lineage>
</organism>
<dbReference type="PANTHER" id="PTHR14206:SF5">
    <property type="entry name" value="BRAIN-SPECIFIC ANGIOGENESIS INHIBITOR 1-ASSOCIATED PROTEIN 2-LIKE PROTEIN 2"/>
    <property type="match status" value="1"/>
</dbReference>
<feature type="region of interest" description="Disordered" evidence="3">
    <location>
        <begin position="41"/>
        <end position="136"/>
    </location>
</feature>
<dbReference type="GO" id="GO:0051017">
    <property type="term" value="P:actin filament bundle assembly"/>
    <property type="evidence" value="ECO:0007669"/>
    <property type="project" value="TreeGrafter"/>
</dbReference>
<dbReference type="STRING" id="7868.ENSCMIP00000002905"/>
<dbReference type="PROSITE" id="PS50002">
    <property type="entry name" value="SH3"/>
    <property type="match status" value="1"/>
</dbReference>
<dbReference type="SUPFAM" id="SSF50044">
    <property type="entry name" value="SH3-domain"/>
    <property type="match status" value="1"/>
</dbReference>
<reference evidence="5" key="5">
    <citation type="submission" date="2025-09" db="UniProtKB">
        <authorList>
            <consortium name="Ensembl"/>
        </authorList>
    </citation>
    <scope>IDENTIFICATION</scope>
</reference>
<feature type="compositionally biased region" description="Pro residues" evidence="3">
    <location>
        <begin position="90"/>
        <end position="106"/>
    </location>
</feature>
<dbReference type="AlphaFoldDB" id="A0A4W3GJG0"/>
<dbReference type="InterPro" id="IPR027681">
    <property type="entry name" value="IRSp53/IRTKS/Pinkbar"/>
</dbReference>
<evidence type="ECO:0000256" key="3">
    <source>
        <dbReference type="SAM" id="MobiDB-lite"/>
    </source>
</evidence>
<proteinExistence type="predicted"/>
<feature type="domain" description="SH3" evidence="4">
    <location>
        <begin position="1"/>
        <end position="45"/>
    </location>
</feature>
<dbReference type="Gene3D" id="2.30.30.40">
    <property type="entry name" value="SH3 Domains"/>
    <property type="match status" value="1"/>
</dbReference>